<dbReference type="AlphaFoldDB" id="A0A1M7LA89"/>
<feature type="signal peptide" evidence="1">
    <location>
        <begin position="1"/>
        <end position="19"/>
    </location>
</feature>
<keyword evidence="3" id="KW-1185">Reference proteome</keyword>
<organism evidence="2 3">
    <name type="scientific">Flavobacterium xanthum</name>
    <dbReference type="NCBI Taxonomy" id="69322"/>
    <lineage>
        <taxon>Bacteria</taxon>
        <taxon>Pseudomonadati</taxon>
        <taxon>Bacteroidota</taxon>
        <taxon>Flavobacteriia</taxon>
        <taxon>Flavobacteriales</taxon>
        <taxon>Flavobacteriaceae</taxon>
        <taxon>Flavobacterium</taxon>
    </lineage>
</organism>
<sequence length="323" mass="35828">MKKIILWNILIMCYSFSFAQNEKGSANDIARITLAAFVPQQIDKMPDAARSILANKLSQIVTQNEMGGSAYNQRFIITTNVNVISKDLTPTAPAMTAFVLEVTLFIGDGIEGTKFSSTSISVKGVGENETKAYIAAIKKISPSNINIQSFVENGKSKIIEYYNSKCDFIIKEGQTLTSQNKFEEAIALLINVPEVCKGCYDKAMDAVGPIYQKQIDRDCIIKLQEANTNWNASQDTYGADISGQFLAQIDPNAACYKQALALSNKIAQRVKEIDQRDWKFQLKEQQDDIDLKNASMNAARDIGVAYGNGPKATIVRYNINGWW</sequence>
<accession>A0A1M7LA89</accession>
<dbReference type="OrthoDB" id="1049190at2"/>
<reference evidence="3" key="1">
    <citation type="submission" date="2016-11" db="EMBL/GenBank/DDBJ databases">
        <authorList>
            <person name="Varghese N."/>
            <person name="Submissions S."/>
        </authorList>
    </citation>
    <scope>NUCLEOTIDE SEQUENCE [LARGE SCALE GENOMIC DNA]</scope>
    <source>
        <strain evidence="3">DSM 3661</strain>
    </source>
</reference>
<proteinExistence type="predicted"/>
<name>A0A1M7LA89_9FLAO</name>
<dbReference type="Proteomes" id="UP000184260">
    <property type="component" value="Unassembled WGS sequence"/>
</dbReference>
<feature type="chain" id="PRO_5012884375" evidence="1">
    <location>
        <begin position="20"/>
        <end position="323"/>
    </location>
</feature>
<evidence type="ECO:0000256" key="1">
    <source>
        <dbReference type="SAM" id="SignalP"/>
    </source>
</evidence>
<protein>
    <submittedName>
        <fullName evidence="2">Uncharacterized protein</fullName>
    </submittedName>
</protein>
<dbReference type="RefSeq" id="WP_073355667.1">
    <property type="nucleotide sequence ID" value="NZ_FRBU01000066.1"/>
</dbReference>
<dbReference type="EMBL" id="FRBU01000066">
    <property type="protein sequence ID" value="SHM74896.1"/>
    <property type="molecule type" value="Genomic_DNA"/>
</dbReference>
<evidence type="ECO:0000313" key="3">
    <source>
        <dbReference type="Proteomes" id="UP000184260"/>
    </source>
</evidence>
<dbReference type="STRING" id="69322.SAMN05443669_10667"/>
<gene>
    <name evidence="2" type="ORF">SAMN05443669_10667</name>
</gene>
<evidence type="ECO:0000313" key="2">
    <source>
        <dbReference type="EMBL" id="SHM74896.1"/>
    </source>
</evidence>
<keyword evidence="1" id="KW-0732">Signal</keyword>